<feature type="chain" id="PRO_5010995003" description="Type IX secretion system membrane protein PorP/SprF" evidence="2">
    <location>
        <begin position="20"/>
        <end position="332"/>
    </location>
</feature>
<dbReference type="RefSeq" id="WP_025603992.1">
    <property type="nucleotide sequence ID" value="NZ_CP021235.1"/>
</dbReference>
<name>A0A1X9YMR5_9BACT</name>
<sequence length="332" mass="36478">MKLLHLLLVLVIATAPVCAQQLPQHTQYVQNNFLLNPAVAGIESYVDLRSGYRSQWVGLEGAPSSFYASVHTPLNKHDRNAPQRHMRGNNAAAGANKNNRFHLKPHHGLGAVAQMDKAGLLRTFSLNLSYAYHLPLTSSLNLSGGVTAGLTQYRLKKEDLNLVTPNDPFLAGEFGSMNKADLGLGLWLYSSNFYVGISGLQLLRSETSKSEGDPRATLQKHYYATGGIRIRASALVTLTPSVMVKVAENGLSMVDLNTKLTYARRFWVGGSYRHHDALTGTVGIYVNHLLDVSYSQDITTSDLNKVSANSHEVVLGIKLNNPQKVVCPQWIW</sequence>
<feature type="region of interest" description="Disordered" evidence="1">
    <location>
        <begin position="77"/>
        <end position="98"/>
    </location>
</feature>
<protein>
    <recommendedName>
        <fullName evidence="5">Type IX secretion system membrane protein PorP/SprF</fullName>
    </recommendedName>
</protein>
<proteinExistence type="predicted"/>
<dbReference type="NCBIfam" id="TIGR03519">
    <property type="entry name" value="T9SS_PorP_fam"/>
    <property type="match status" value="1"/>
</dbReference>
<dbReference type="EMBL" id="CP021235">
    <property type="protein sequence ID" value="ARS34162.1"/>
    <property type="molecule type" value="Genomic_DNA"/>
</dbReference>
<evidence type="ECO:0000313" key="4">
    <source>
        <dbReference type="Proteomes" id="UP000266292"/>
    </source>
</evidence>
<dbReference type="InterPro" id="IPR019861">
    <property type="entry name" value="PorP/SprF_Bacteroidetes"/>
</dbReference>
<dbReference type="KEGG" id="pact:CA264_01170"/>
<evidence type="ECO:0000256" key="1">
    <source>
        <dbReference type="SAM" id="MobiDB-lite"/>
    </source>
</evidence>
<keyword evidence="2" id="KW-0732">Signal</keyword>
<evidence type="ECO:0000313" key="3">
    <source>
        <dbReference type="EMBL" id="ARS34162.1"/>
    </source>
</evidence>
<reference evidence="4" key="1">
    <citation type="submission" date="2017-05" db="EMBL/GenBank/DDBJ databases">
        <authorList>
            <person name="Ray J."/>
            <person name="Price M."/>
            <person name="Deutschbauer A."/>
        </authorList>
    </citation>
    <scope>NUCLEOTIDE SEQUENCE [LARGE SCALE GENOMIC DNA]</scope>
    <source>
        <strain evidence="4">DSM 19842</strain>
    </source>
</reference>
<feature type="signal peptide" evidence="2">
    <location>
        <begin position="1"/>
        <end position="19"/>
    </location>
</feature>
<evidence type="ECO:0008006" key="5">
    <source>
        <dbReference type="Google" id="ProtNLM"/>
    </source>
</evidence>
<dbReference type="OrthoDB" id="978914at2"/>
<gene>
    <name evidence="3" type="ORF">CA264_01170</name>
</gene>
<dbReference type="Pfam" id="PF11751">
    <property type="entry name" value="PorP_SprF"/>
    <property type="match status" value="1"/>
</dbReference>
<dbReference type="Proteomes" id="UP000266292">
    <property type="component" value="Chromosome"/>
</dbReference>
<evidence type="ECO:0000256" key="2">
    <source>
        <dbReference type="SAM" id="SignalP"/>
    </source>
</evidence>
<keyword evidence="4" id="KW-1185">Reference proteome</keyword>
<feature type="compositionally biased region" description="Low complexity" evidence="1">
    <location>
        <begin position="88"/>
        <end position="98"/>
    </location>
</feature>
<dbReference type="AlphaFoldDB" id="A0A1X9YMR5"/>
<accession>A0A1X9YMR5</accession>
<dbReference type="STRING" id="709015.GCA_000472485_00235"/>
<organism evidence="3 4">
    <name type="scientific">Pontibacter actiniarum</name>
    <dbReference type="NCBI Taxonomy" id="323450"/>
    <lineage>
        <taxon>Bacteria</taxon>
        <taxon>Pseudomonadati</taxon>
        <taxon>Bacteroidota</taxon>
        <taxon>Cytophagia</taxon>
        <taxon>Cytophagales</taxon>
        <taxon>Hymenobacteraceae</taxon>
        <taxon>Pontibacter</taxon>
    </lineage>
</organism>